<dbReference type="Proteomes" id="UP001595696">
    <property type="component" value="Unassembled WGS sequence"/>
</dbReference>
<keyword evidence="4" id="KW-1185">Reference proteome</keyword>
<organism evidence="3 4">
    <name type="scientific">Nocardia jiangsuensis</name>
    <dbReference type="NCBI Taxonomy" id="1691563"/>
    <lineage>
        <taxon>Bacteria</taxon>
        <taxon>Bacillati</taxon>
        <taxon>Actinomycetota</taxon>
        <taxon>Actinomycetes</taxon>
        <taxon>Mycobacteriales</taxon>
        <taxon>Nocardiaceae</taxon>
        <taxon>Nocardia</taxon>
    </lineage>
</organism>
<dbReference type="RefSeq" id="WP_378612760.1">
    <property type="nucleotide sequence ID" value="NZ_JBHSAX010000013.1"/>
</dbReference>
<dbReference type="Pfam" id="PF00496">
    <property type="entry name" value="SBP_bac_5"/>
    <property type="match status" value="1"/>
</dbReference>
<name>A0ABV8DTU9_9NOCA</name>
<dbReference type="Gene3D" id="3.10.105.10">
    <property type="entry name" value="Dipeptide-binding Protein, Domain 3"/>
    <property type="match status" value="1"/>
</dbReference>
<evidence type="ECO:0000256" key="1">
    <source>
        <dbReference type="SAM" id="SignalP"/>
    </source>
</evidence>
<keyword evidence="1" id="KW-0732">Signal</keyword>
<dbReference type="Gene3D" id="3.40.190.10">
    <property type="entry name" value="Periplasmic binding protein-like II"/>
    <property type="match status" value="1"/>
</dbReference>
<feature type="chain" id="PRO_5046438190" evidence="1">
    <location>
        <begin position="33"/>
        <end position="567"/>
    </location>
</feature>
<protein>
    <submittedName>
        <fullName evidence="3">ABC transporter substrate-binding protein</fullName>
    </submittedName>
</protein>
<comment type="caution">
    <text evidence="3">The sequence shown here is derived from an EMBL/GenBank/DDBJ whole genome shotgun (WGS) entry which is preliminary data.</text>
</comment>
<dbReference type="SUPFAM" id="SSF53850">
    <property type="entry name" value="Periplasmic binding protein-like II"/>
    <property type="match status" value="1"/>
</dbReference>
<dbReference type="InterPro" id="IPR039424">
    <property type="entry name" value="SBP_5"/>
</dbReference>
<accession>A0ABV8DTU9</accession>
<dbReference type="Gene3D" id="3.90.76.10">
    <property type="entry name" value="Dipeptide-binding Protein, Domain 1"/>
    <property type="match status" value="1"/>
</dbReference>
<evidence type="ECO:0000313" key="3">
    <source>
        <dbReference type="EMBL" id="MFC3963021.1"/>
    </source>
</evidence>
<dbReference type="EMBL" id="JBHSAX010000013">
    <property type="protein sequence ID" value="MFC3963021.1"/>
    <property type="molecule type" value="Genomic_DNA"/>
</dbReference>
<feature type="domain" description="Solute-binding protein family 5" evidence="2">
    <location>
        <begin position="98"/>
        <end position="469"/>
    </location>
</feature>
<dbReference type="InterPro" id="IPR000914">
    <property type="entry name" value="SBP_5_dom"/>
</dbReference>
<dbReference type="PANTHER" id="PTHR30290">
    <property type="entry name" value="PERIPLASMIC BINDING COMPONENT OF ABC TRANSPORTER"/>
    <property type="match status" value="1"/>
</dbReference>
<sequence>MRLPRRGHRPGIRARRVVAALTAAIVAAGLGAGCTSESQVPSIGYATDAVISSYNGGTTVGWASGSPAVFGRVLTGFFYTGPDGQQVADTDVGTAKEVPGEAQTIQYRLSPDGVYSDGIATSCDDLVFTWAARSGRFTRDGAPLFDSASTAGYEDIERIDCEPGSKDATVVFRPGRRYVPWRTLFAAGELMPAHVATQATGVANLIGAVRTGELVALGKLADFWNTGWTMTPGALDASRFPSAGPYRIGSYSESEGLVLVANERWWGAKPETGRIVVWPKGTDLAAKIGDNAVGVIDIGAGSVPELPLDGFSASTIPGRGAEQLVLSTGGVFAGVQPRRALAACVPRKALFDSLGSVPERPERGIGSAMLNAHIVQQDSLFYEAATGAAQKYATVDPNVKAGELTVRIGYRTPDARRAATVRAIADSCRAAGITVVDAGAPDFQPTRLAEGAVDAVLGGTAAATGPAGASTEVAAMSALRTGNGSNVGRFGNGRFDAITDQLAADNASASQLGLLTEAENLLWSELPSIPLFATPRLIAFGTGLRNGVAGPTQGGTGWNMDRWRLTR</sequence>
<feature type="signal peptide" evidence="1">
    <location>
        <begin position="1"/>
        <end position="32"/>
    </location>
</feature>
<dbReference type="PANTHER" id="PTHR30290:SF65">
    <property type="entry name" value="MONOACYL PHOSPHATIDYLINOSITOL TETRAMANNOSIDE-BINDING PROTEIN LPQW-RELATED"/>
    <property type="match status" value="1"/>
</dbReference>
<reference evidence="4" key="1">
    <citation type="journal article" date="2019" name="Int. J. Syst. Evol. Microbiol.">
        <title>The Global Catalogue of Microorganisms (GCM) 10K type strain sequencing project: providing services to taxonomists for standard genome sequencing and annotation.</title>
        <authorList>
            <consortium name="The Broad Institute Genomics Platform"/>
            <consortium name="The Broad Institute Genome Sequencing Center for Infectious Disease"/>
            <person name="Wu L."/>
            <person name="Ma J."/>
        </authorList>
    </citation>
    <scope>NUCLEOTIDE SEQUENCE [LARGE SCALE GENOMIC DNA]</scope>
    <source>
        <strain evidence="4">CGMCC 4.7330</strain>
    </source>
</reference>
<evidence type="ECO:0000259" key="2">
    <source>
        <dbReference type="Pfam" id="PF00496"/>
    </source>
</evidence>
<gene>
    <name evidence="3" type="ORF">ACFO0B_13585</name>
</gene>
<evidence type="ECO:0000313" key="4">
    <source>
        <dbReference type="Proteomes" id="UP001595696"/>
    </source>
</evidence>
<proteinExistence type="predicted"/>
<dbReference type="PROSITE" id="PS51257">
    <property type="entry name" value="PROKAR_LIPOPROTEIN"/>
    <property type="match status" value="1"/>
</dbReference>